<feature type="transmembrane region" description="Helical" evidence="6">
    <location>
        <begin position="15"/>
        <end position="41"/>
    </location>
</feature>
<dbReference type="Proteomes" id="UP000184452">
    <property type="component" value="Unassembled WGS sequence"/>
</dbReference>
<evidence type="ECO:0000313" key="9">
    <source>
        <dbReference type="Proteomes" id="UP000184452"/>
    </source>
</evidence>
<evidence type="ECO:0000256" key="4">
    <source>
        <dbReference type="ARBA" id="ARBA00022989"/>
    </source>
</evidence>
<keyword evidence="2" id="KW-1003">Cell membrane</keyword>
<accession>A0A1M6NQQ5</accession>
<sequence length="80" mass="8297">MDLLTLAQATPGETALAAFGLTAVLVVAVAAAVFVIAAVISIVASRLDLGMKFVWLVFVVIAPFIGSILWFLVGRGRVPA</sequence>
<feature type="domain" description="Cardiolipin synthase N-terminal" evidence="7">
    <location>
        <begin position="33"/>
        <end position="75"/>
    </location>
</feature>
<dbReference type="Pfam" id="PF13396">
    <property type="entry name" value="PLDc_N"/>
    <property type="match status" value="1"/>
</dbReference>
<keyword evidence="5 6" id="KW-0472">Membrane</keyword>
<keyword evidence="9" id="KW-1185">Reference proteome</keyword>
<dbReference type="OrthoDB" id="3298527at2"/>
<evidence type="ECO:0000256" key="2">
    <source>
        <dbReference type="ARBA" id="ARBA00022475"/>
    </source>
</evidence>
<dbReference type="EMBL" id="FQZK01000012">
    <property type="protein sequence ID" value="SHJ98014.1"/>
    <property type="molecule type" value="Genomic_DNA"/>
</dbReference>
<evidence type="ECO:0000259" key="7">
    <source>
        <dbReference type="Pfam" id="PF13396"/>
    </source>
</evidence>
<evidence type="ECO:0000313" key="8">
    <source>
        <dbReference type="EMBL" id="SHJ98014.1"/>
    </source>
</evidence>
<name>A0A1M6NQQ5_9ACTN</name>
<dbReference type="GO" id="GO:0005886">
    <property type="term" value="C:plasma membrane"/>
    <property type="evidence" value="ECO:0007669"/>
    <property type="project" value="UniProtKB-SubCell"/>
</dbReference>
<comment type="subcellular location">
    <subcellularLocation>
        <location evidence="1">Cell membrane</location>
        <topology evidence="1">Multi-pass membrane protein</topology>
    </subcellularLocation>
</comment>
<evidence type="ECO:0000256" key="1">
    <source>
        <dbReference type="ARBA" id="ARBA00004651"/>
    </source>
</evidence>
<reference evidence="8 9" key="1">
    <citation type="submission" date="2016-11" db="EMBL/GenBank/DDBJ databases">
        <authorList>
            <person name="Jaros S."/>
            <person name="Januszkiewicz K."/>
            <person name="Wedrychowicz H."/>
        </authorList>
    </citation>
    <scope>NUCLEOTIDE SEQUENCE [LARGE SCALE GENOMIC DNA]</scope>
    <source>
        <strain evidence="8 9">CGMCC 4.5723</strain>
    </source>
</reference>
<dbReference type="AlphaFoldDB" id="A0A1M6NQQ5"/>
<evidence type="ECO:0000256" key="3">
    <source>
        <dbReference type="ARBA" id="ARBA00022692"/>
    </source>
</evidence>
<feature type="transmembrane region" description="Helical" evidence="6">
    <location>
        <begin position="53"/>
        <end position="73"/>
    </location>
</feature>
<protein>
    <submittedName>
        <fullName evidence="8">Phospholipase_D-nuclease N-terminal</fullName>
    </submittedName>
</protein>
<evidence type="ECO:0000256" key="6">
    <source>
        <dbReference type="SAM" id="Phobius"/>
    </source>
</evidence>
<dbReference type="RefSeq" id="WP_073380746.1">
    <property type="nucleotide sequence ID" value="NZ_FQZK01000012.1"/>
</dbReference>
<dbReference type="InterPro" id="IPR027379">
    <property type="entry name" value="CLS_N"/>
</dbReference>
<proteinExistence type="predicted"/>
<keyword evidence="3 6" id="KW-0812">Transmembrane</keyword>
<keyword evidence="4 6" id="KW-1133">Transmembrane helix</keyword>
<gene>
    <name evidence="8" type="ORF">SAMN05421803_11254</name>
</gene>
<organism evidence="8 9">
    <name type="scientific">Nocardiopsis flavescens</name>
    <dbReference type="NCBI Taxonomy" id="758803"/>
    <lineage>
        <taxon>Bacteria</taxon>
        <taxon>Bacillati</taxon>
        <taxon>Actinomycetota</taxon>
        <taxon>Actinomycetes</taxon>
        <taxon>Streptosporangiales</taxon>
        <taxon>Nocardiopsidaceae</taxon>
        <taxon>Nocardiopsis</taxon>
    </lineage>
</organism>
<evidence type="ECO:0000256" key="5">
    <source>
        <dbReference type="ARBA" id="ARBA00023136"/>
    </source>
</evidence>